<dbReference type="InterPro" id="IPR022742">
    <property type="entry name" value="Hydrolase_4"/>
</dbReference>
<dbReference type="GO" id="GO:0016787">
    <property type="term" value="F:hydrolase activity"/>
    <property type="evidence" value="ECO:0007669"/>
    <property type="project" value="UniProtKB-KW"/>
</dbReference>
<feature type="chain" id="PRO_5046468678" evidence="1">
    <location>
        <begin position="22"/>
        <end position="290"/>
    </location>
</feature>
<organism evidence="3 4">
    <name type="scientific">Polluticaenibacter yanchengensis</name>
    <dbReference type="NCBI Taxonomy" id="3014562"/>
    <lineage>
        <taxon>Bacteria</taxon>
        <taxon>Pseudomonadati</taxon>
        <taxon>Bacteroidota</taxon>
        <taxon>Chitinophagia</taxon>
        <taxon>Chitinophagales</taxon>
        <taxon>Chitinophagaceae</taxon>
        <taxon>Polluticaenibacter</taxon>
    </lineage>
</organism>
<keyword evidence="4" id="KW-1185">Reference proteome</keyword>
<dbReference type="Pfam" id="PF12146">
    <property type="entry name" value="Hydrolase_4"/>
    <property type="match status" value="1"/>
</dbReference>
<dbReference type="InterPro" id="IPR053145">
    <property type="entry name" value="AB_hydrolase_Est10"/>
</dbReference>
<dbReference type="Proteomes" id="UP001210231">
    <property type="component" value="Unassembled WGS sequence"/>
</dbReference>
<evidence type="ECO:0000259" key="2">
    <source>
        <dbReference type="Pfam" id="PF12146"/>
    </source>
</evidence>
<comment type="caution">
    <text evidence="3">The sequence shown here is derived from an EMBL/GenBank/DDBJ whole genome shotgun (WGS) entry which is preliminary data.</text>
</comment>
<accession>A0ABT4UMQ5</accession>
<dbReference type="PANTHER" id="PTHR43265">
    <property type="entry name" value="ESTERASE ESTD"/>
    <property type="match status" value="1"/>
</dbReference>
<protein>
    <submittedName>
        <fullName evidence="3">Alpha/beta hydrolase</fullName>
    </submittedName>
</protein>
<reference evidence="3 4" key="1">
    <citation type="submission" date="2022-12" db="EMBL/GenBank/DDBJ databases">
        <title>Chitinophagaceae gen. sp. nov., a new member of the family Chitinophagaceae, isolated from soil in a chemical factory.</title>
        <authorList>
            <person name="Ke Z."/>
        </authorList>
    </citation>
    <scope>NUCLEOTIDE SEQUENCE [LARGE SCALE GENOMIC DNA]</scope>
    <source>
        <strain evidence="3 4">LY-5</strain>
    </source>
</reference>
<keyword evidence="3" id="KW-0378">Hydrolase</keyword>
<keyword evidence="1" id="KW-0732">Signal</keyword>
<feature type="domain" description="Serine aminopeptidase S33" evidence="2">
    <location>
        <begin position="51"/>
        <end position="176"/>
    </location>
</feature>
<proteinExistence type="predicted"/>
<dbReference type="PANTHER" id="PTHR43265:SF1">
    <property type="entry name" value="ESTERASE ESTD"/>
    <property type="match status" value="1"/>
</dbReference>
<evidence type="ECO:0000313" key="4">
    <source>
        <dbReference type="Proteomes" id="UP001210231"/>
    </source>
</evidence>
<gene>
    <name evidence="3" type="ORF">O3P16_12470</name>
</gene>
<dbReference type="InterPro" id="IPR029058">
    <property type="entry name" value="AB_hydrolase_fold"/>
</dbReference>
<dbReference type="EMBL" id="JAQGEF010000015">
    <property type="protein sequence ID" value="MDA3615627.1"/>
    <property type="molecule type" value="Genomic_DNA"/>
</dbReference>
<dbReference type="RefSeq" id="WP_407031954.1">
    <property type="nucleotide sequence ID" value="NZ_JAQGEF010000015.1"/>
</dbReference>
<dbReference type="Gene3D" id="3.40.50.1820">
    <property type="entry name" value="alpha/beta hydrolase"/>
    <property type="match status" value="1"/>
</dbReference>
<feature type="signal peptide" evidence="1">
    <location>
        <begin position="1"/>
        <end position="21"/>
    </location>
</feature>
<dbReference type="SUPFAM" id="SSF53474">
    <property type="entry name" value="alpha/beta-Hydrolases"/>
    <property type="match status" value="1"/>
</dbReference>
<name>A0ABT4UMQ5_9BACT</name>
<sequence length="290" mass="32201">MTYYYKVAYFLLLLLPVISPAQENSQSFSSQNLTFINQKDTLAATLLKPEHPFAAVVLVHGSGQEKRMIRFATLLAQNGIAVLTYDKRGVAESGGTYAGPEVGTNNIDSANLNLLSVDASVAVDTLLHHLSSNQIPVGLLGASQAGWIIPLAAKKNSNVRFMVIFSGALITAREQLRFQFYTQGKPGFWDSHTEEEARWHISNDPDKYQFADTDPQETLSKLSIPGLWIFGGKDVQVPVRLSMEHLDSLKSGNKLYNYKLFPALDHNTAFSKDQEPVKMAIEWIKALSRQ</sequence>
<evidence type="ECO:0000256" key="1">
    <source>
        <dbReference type="SAM" id="SignalP"/>
    </source>
</evidence>
<evidence type="ECO:0000313" key="3">
    <source>
        <dbReference type="EMBL" id="MDA3615627.1"/>
    </source>
</evidence>